<organism evidence="2">
    <name type="scientific">marine metagenome</name>
    <dbReference type="NCBI Taxonomy" id="408172"/>
    <lineage>
        <taxon>unclassified sequences</taxon>
        <taxon>metagenomes</taxon>
        <taxon>ecological metagenomes</taxon>
    </lineage>
</organism>
<name>A0A383A347_9ZZZZ</name>
<dbReference type="InterPro" id="IPR041700">
    <property type="entry name" value="OMP_b-brl_3"/>
</dbReference>
<accession>A0A383A347</accession>
<evidence type="ECO:0000259" key="1">
    <source>
        <dbReference type="Pfam" id="PF14905"/>
    </source>
</evidence>
<feature type="non-terminal residue" evidence="2">
    <location>
        <position position="1"/>
    </location>
</feature>
<reference evidence="2" key="1">
    <citation type="submission" date="2018-05" db="EMBL/GenBank/DDBJ databases">
        <authorList>
            <person name="Lanie J.A."/>
            <person name="Ng W.-L."/>
            <person name="Kazmierczak K.M."/>
            <person name="Andrzejewski T.M."/>
            <person name="Davidsen T.M."/>
            <person name="Wayne K.J."/>
            <person name="Tettelin H."/>
            <person name="Glass J.I."/>
            <person name="Rusch D."/>
            <person name="Podicherti R."/>
            <person name="Tsui H.-C.T."/>
            <person name="Winkler M.E."/>
        </authorList>
    </citation>
    <scope>NUCLEOTIDE SEQUENCE</scope>
</reference>
<dbReference type="EMBL" id="UINC01188703">
    <property type="protein sequence ID" value="SVE02053.1"/>
    <property type="molecule type" value="Genomic_DNA"/>
</dbReference>
<gene>
    <name evidence="2" type="ORF">METZ01_LOCUS454907</name>
</gene>
<dbReference type="Pfam" id="PF14905">
    <property type="entry name" value="OMP_b-brl_3"/>
    <property type="match status" value="1"/>
</dbReference>
<protein>
    <recommendedName>
        <fullName evidence="1">Outer membrane protein beta-barrel domain-containing protein</fullName>
    </recommendedName>
</protein>
<dbReference type="AlphaFoldDB" id="A0A383A347"/>
<evidence type="ECO:0000313" key="2">
    <source>
        <dbReference type="EMBL" id="SVE02053.1"/>
    </source>
</evidence>
<proteinExistence type="predicted"/>
<sequence>AKGQRYNTNLTWNMTPTTELMFFMFYRPEQKLAIGKMGSMSFSALSLKKKFLDEKLNVSLRMGDPFDLTGFHFELWGDNWSQISNRDFFSQTITLSLEYRFGKMEDRSRFSRNRQDTENSNRGDFEIF</sequence>
<feature type="domain" description="Outer membrane protein beta-barrel" evidence="1">
    <location>
        <begin position="3"/>
        <end position="99"/>
    </location>
</feature>